<feature type="transmembrane region" description="Helical" evidence="1">
    <location>
        <begin position="182"/>
        <end position="202"/>
    </location>
</feature>
<name>A0ABS2WLP9_9BACL</name>
<evidence type="ECO:0000256" key="1">
    <source>
        <dbReference type="SAM" id="Phobius"/>
    </source>
</evidence>
<dbReference type="RefSeq" id="WP_205496430.1">
    <property type="nucleotide sequence ID" value="NZ_JAFHAP010000011.1"/>
</dbReference>
<evidence type="ECO:0000313" key="2">
    <source>
        <dbReference type="EMBL" id="MBN2910459.1"/>
    </source>
</evidence>
<evidence type="ECO:0000313" key="3">
    <source>
        <dbReference type="Proteomes" id="UP001177120"/>
    </source>
</evidence>
<feature type="transmembrane region" description="Helical" evidence="1">
    <location>
        <begin position="10"/>
        <end position="29"/>
    </location>
</feature>
<keyword evidence="1" id="KW-0472">Membrane</keyword>
<feature type="transmembrane region" description="Helical" evidence="1">
    <location>
        <begin position="70"/>
        <end position="92"/>
    </location>
</feature>
<comment type="caution">
    <text evidence="2">The sequence shown here is derived from an EMBL/GenBank/DDBJ whole genome shotgun (WGS) entry which is preliminary data.</text>
</comment>
<keyword evidence="1" id="KW-1133">Transmembrane helix</keyword>
<feature type="transmembrane region" description="Helical" evidence="1">
    <location>
        <begin position="122"/>
        <end position="146"/>
    </location>
</feature>
<gene>
    <name evidence="2" type="ORF">JQC72_13210</name>
</gene>
<keyword evidence="1" id="KW-0812">Transmembrane</keyword>
<protein>
    <submittedName>
        <fullName evidence="2">Uncharacterized protein</fullName>
    </submittedName>
</protein>
<feature type="transmembrane region" description="Helical" evidence="1">
    <location>
        <begin position="158"/>
        <end position="176"/>
    </location>
</feature>
<proteinExistence type="predicted"/>
<reference evidence="2" key="1">
    <citation type="journal article" date="2024" name="Int. J. Syst. Evol. Microbiol.">
        <title>Polycladomyces zharkentensis sp. nov., a novel thermophilic cellulose- and starch-degrading member of the Bacillota from a geothermal aquifer in Kazakhstan.</title>
        <authorList>
            <person name="Mashzhan A."/>
            <person name="Kistaubayeva A."/>
            <person name="Javier-Lopez R."/>
            <person name="Bissenova U."/>
            <person name="Bissenbay A."/>
            <person name="Birkeland N.K."/>
        </authorList>
    </citation>
    <scope>NUCLEOTIDE SEQUENCE</scope>
    <source>
        <strain evidence="2">ZKZ2T</strain>
    </source>
</reference>
<dbReference type="EMBL" id="JAFHAP010000011">
    <property type="protein sequence ID" value="MBN2910459.1"/>
    <property type="molecule type" value="Genomic_DNA"/>
</dbReference>
<sequence length="212" mass="23589">MSIPVRVSKWLLPVTLAVHAGGVAGWLVWYWRDGEGGSPAWLWQAGILAACCMAVWYGRWYRCFSAEYGAFLSLAWLIWVIGSASVILHHVIQLTMISALTELLRQIPSVWLQTYLAEWNRLLYVFGGIFGHFCYVCSGLMCTVVLSRNPSFSARVAGYSFGLWMVGLASVLWCWYRNVPSAWLFGFPLFLSGGWSALMAGATPAEDGAASW</sequence>
<keyword evidence="3" id="KW-1185">Reference proteome</keyword>
<organism evidence="2 3">
    <name type="scientific">Polycladomyces zharkentensis</name>
    <dbReference type="NCBI Taxonomy" id="2807616"/>
    <lineage>
        <taxon>Bacteria</taxon>
        <taxon>Bacillati</taxon>
        <taxon>Bacillota</taxon>
        <taxon>Bacilli</taxon>
        <taxon>Bacillales</taxon>
        <taxon>Thermoactinomycetaceae</taxon>
        <taxon>Polycladomyces</taxon>
    </lineage>
</organism>
<dbReference type="Proteomes" id="UP001177120">
    <property type="component" value="Unassembled WGS sequence"/>
</dbReference>
<accession>A0ABS2WLP9</accession>
<feature type="transmembrane region" description="Helical" evidence="1">
    <location>
        <begin position="41"/>
        <end position="58"/>
    </location>
</feature>